<organism evidence="2 3">
    <name type="scientific">Alcelaphine gammaherpesvirus 2</name>
    <dbReference type="NCBI Taxonomy" id="138184"/>
    <lineage>
        <taxon>Viruses</taxon>
        <taxon>Duplodnaviria</taxon>
        <taxon>Heunggongvirae</taxon>
        <taxon>Peploviricota</taxon>
        <taxon>Herviviricetes</taxon>
        <taxon>Herpesvirales</taxon>
        <taxon>Orthoherpesviridae</taxon>
        <taxon>Gammaherpesvirinae</taxon>
        <taxon>Macavirus</taxon>
        <taxon>Macavirus alcelaphinegamma2</taxon>
    </lineage>
</organism>
<evidence type="ECO:0000313" key="3">
    <source>
        <dbReference type="Proteomes" id="UP000168428"/>
    </source>
</evidence>
<dbReference type="Gene3D" id="3.10.100.10">
    <property type="entry name" value="Mannose-Binding Protein A, subunit A"/>
    <property type="match status" value="1"/>
</dbReference>
<dbReference type="OrthoDB" id="25096at10239"/>
<dbReference type="Proteomes" id="UP000168428">
    <property type="component" value="Segment"/>
</dbReference>
<gene>
    <name evidence="2" type="ORF">ALHV2gp47</name>
</gene>
<evidence type="ECO:0000313" key="2">
    <source>
        <dbReference type="EMBL" id="AIA62087.1"/>
    </source>
</evidence>
<dbReference type="RefSeq" id="YP_009044433.1">
    <property type="nucleotide sequence ID" value="NC_024382.1"/>
</dbReference>
<proteinExistence type="predicted"/>
<dbReference type="SUPFAM" id="SSF56436">
    <property type="entry name" value="C-type lectin-like"/>
    <property type="match status" value="1"/>
</dbReference>
<keyword evidence="3" id="KW-1185">Reference proteome</keyword>
<accession>A0A068ADF8</accession>
<feature type="domain" description="C-type lectin" evidence="1">
    <location>
        <begin position="59"/>
        <end position="154"/>
    </location>
</feature>
<dbReference type="GeneID" id="19735525"/>
<protein>
    <submittedName>
        <fullName evidence="2">A7</fullName>
    </submittedName>
</protein>
<dbReference type="InterPro" id="IPR016187">
    <property type="entry name" value="CTDL_fold"/>
</dbReference>
<dbReference type="InterPro" id="IPR001304">
    <property type="entry name" value="C-type_lectin-like"/>
</dbReference>
<reference evidence="2 3" key="1">
    <citation type="journal article" date="2014" name="Vet. Microbiol.">
        <title>Malignant catarrhal fever in American bison (Bison bison) experimentally infected with alcelaphine herpesvirus 2.</title>
        <authorList>
            <person name="Taus N.S."/>
            <person name="O'Toole D."/>
            <person name="Herndon D.R."/>
            <person name="Cunha C.W."/>
            <person name="Warg J.V."/>
            <person name="Seal B.S."/>
            <person name="Brooking A."/>
            <person name="Li H."/>
        </authorList>
    </citation>
    <scope>NUCLEOTIDE SEQUENCE [LARGE SCALE GENOMIC DNA]</scope>
    <source>
        <strain evidence="2">Topi-AlHV-2</strain>
    </source>
</reference>
<dbReference type="InterPro" id="IPR016186">
    <property type="entry name" value="C-type_lectin-like/link_sf"/>
</dbReference>
<dbReference type="KEGG" id="vg:19735525"/>
<sequence length="165" mass="19084">MYIPTVNASVEFNPGSKLAWLNAVSRLSNGFYDTWSQCDFCPRRFADQRACYYVPPKIYSFENCFFACKNVSKCFYLYTPQNISDPFFDYTLQDHDIWIGTFFKKLNAALSTIDNNFDYTAWDELSVYCAYLTRRHRSSVYFTDCTASKLCLCGHEAFTPGPSHG</sequence>
<evidence type="ECO:0000259" key="1">
    <source>
        <dbReference type="Pfam" id="PF00059"/>
    </source>
</evidence>
<dbReference type="EMBL" id="KF274499">
    <property type="protein sequence ID" value="AIA62087.1"/>
    <property type="molecule type" value="Genomic_DNA"/>
</dbReference>
<dbReference type="Pfam" id="PF00059">
    <property type="entry name" value="Lectin_C"/>
    <property type="match status" value="1"/>
</dbReference>
<name>A0A068ADF8_9GAMA</name>